<evidence type="ECO:0000313" key="3">
    <source>
        <dbReference type="Proteomes" id="UP000245910"/>
    </source>
</evidence>
<keyword evidence="3" id="KW-1185">Reference proteome</keyword>
<dbReference type="STRING" id="56646.A0A2L2TM85"/>
<dbReference type="RefSeq" id="XP_025584045.1">
    <property type="nucleotide sequence ID" value="XM_025733105.2"/>
</dbReference>
<dbReference type="GeneID" id="37256400"/>
<name>A0A2L2TM85_9HYPO</name>
<dbReference type="EMBL" id="LN649230">
    <property type="protein sequence ID" value="CEI60325.1"/>
    <property type="molecule type" value="Genomic_DNA"/>
</dbReference>
<evidence type="ECO:0000256" key="1">
    <source>
        <dbReference type="SAM" id="Coils"/>
    </source>
</evidence>
<dbReference type="InterPro" id="IPR027417">
    <property type="entry name" value="P-loop_NTPase"/>
</dbReference>
<proteinExistence type="predicted"/>
<dbReference type="SUPFAM" id="SSF52540">
    <property type="entry name" value="P-loop containing nucleoside triphosphate hydrolases"/>
    <property type="match status" value="1"/>
</dbReference>
<dbReference type="AlphaFoldDB" id="A0A2L2TM85"/>
<evidence type="ECO:0000313" key="2">
    <source>
        <dbReference type="EMBL" id="CEI60325.1"/>
    </source>
</evidence>
<keyword evidence="1" id="KW-0175">Coiled coil</keyword>
<protein>
    <recommendedName>
        <fullName evidence="4">G domain-containing protein</fullName>
    </recommendedName>
</protein>
<accession>A0A2L2TM85</accession>
<reference evidence="3" key="1">
    <citation type="submission" date="2014-10" db="EMBL/GenBank/DDBJ databases">
        <authorList>
            <person name="King R."/>
        </authorList>
    </citation>
    <scope>NUCLEOTIDE SEQUENCE [LARGE SCALE GENOMIC DNA]</scope>
    <source>
        <strain evidence="3">A3/5</strain>
    </source>
</reference>
<sequence>MGVTGAGKSTFIHHVTGQKVGVGHGLASHTIGVRFDGISRSDTEGLKEIAVFLSQIYKKNVQLKGIQESAQAVVDQTIEIHEENGKAKLKILEAKAELKKKIQQLQIAQEEMIQESKETLANELASQRKAFEERLAEASEAQETLKISFEGLVERKEAEYKKLLAVAITEQQQLTAALKGKAAEFERARLEQLEDEESFQEAQAEFTSEVQSLRQKLKDQEDMMEQQKLKV</sequence>
<dbReference type="KEGG" id="fvn:FVRRES_04761"/>
<organism evidence="2 3">
    <name type="scientific">Fusarium venenatum</name>
    <dbReference type="NCBI Taxonomy" id="56646"/>
    <lineage>
        <taxon>Eukaryota</taxon>
        <taxon>Fungi</taxon>
        <taxon>Dikarya</taxon>
        <taxon>Ascomycota</taxon>
        <taxon>Pezizomycotina</taxon>
        <taxon>Sordariomycetes</taxon>
        <taxon>Hypocreomycetidae</taxon>
        <taxon>Hypocreales</taxon>
        <taxon>Nectriaceae</taxon>
        <taxon>Fusarium</taxon>
    </lineage>
</organism>
<dbReference type="Proteomes" id="UP000245910">
    <property type="component" value="Chromosome II"/>
</dbReference>
<feature type="coiled-coil region" evidence="1">
    <location>
        <begin position="88"/>
        <end position="141"/>
    </location>
</feature>
<evidence type="ECO:0008006" key="4">
    <source>
        <dbReference type="Google" id="ProtNLM"/>
    </source>
</evidence>
<feature type="coiled-coil region" evidence="1">
    <location>
        <begin position="183"/>
        <end position="230"/>
    </location>
</feature>